<dbReference type="Proteomes" id="UP001228581">
    <property type="component" value="Unassembled WGS sequence"/>
</dbReference>
<comment type="caution">
    <text evidence="3">The sequence shown here is derived from an EMBL/GenBank/DDBJ whole genome shotgun (WGS) entry which is preliminary data.</text>
</comment>
<dbReference type="CDD" id="cd00146">
    <property type="entry name" value="PKD"/>
    <property type="match status" value="1"/>
</dbReference>
<evidence type="ECO:0000313" key="4">
    <source>
        <dbReference type="Proteomes" id="UP001228581"/>
    </source>
</evidence>
<dbReference type="EMBL" id="JASJOT010000021">
    <property type="protein sequence ID" value="MDJ1496278.1"/>
    <property type="molecule type" value="Genomic_DNA"/>
</dbReference>
<dbReference type="Pfam" id="PF19081">
    <property type="entry name" value="Ig_7"/>
    <property type="match status" value="1"/>
</dbReference>
<feature type="region of interest" description="Disordered" evidence="1">
    <location>
        <begin position="589"/>
        <end position="610"/>
    </location>
</feature>
<evidence type="ECO:0000256" key="1">
    <source>
        <dbReference type="SAM" id="MobiDB-lite"/>
    </source>
</evidence>
<name>A0ABT7CR91_9BACT</name>
<gene>
    <name evidence="3" type="ORF">QNI19_25295</name>
</gene>
<evidence type="ECO:0000313" key="3">
    <source>
        <dbReference type="EMBL" id="MDJ1496278.1"/>
    </source>
</evidence>
<reference evidence="3 4" key="1">
    <citation type="submission" date="2023-05" db="EMBL/GenBank/DDBJ databases">
        <authorList>
            <person name="Zhang X."/>
        </authorList>
    </citation>
    <scope>NUCLEOTIDE SEQUENCE [LARGE SCALE GENOMIC DNA]</scope>
    <source>
        <strain evidence="3 4">DM2B3-1</strain>
    </source>
</reference>
<organism evidence="3 4">
    <name type="scientific">Xanthocytophaga flava</name>
    <dbReference type="NCBI Taxonomy" id="3048013"/>
    <lineage>
        <taxon>Bacteria</taxon>
        <taxon>Pseudomonadati</taxon>
        <taxon>Bacteroidota</taxon>
        <taxon>Cytophagia</taxon>
        <taxon>Cytophagales</taxon>
        <taxon>Rhodocytophagaceae</taxon>
        <taxon>Xanthocytophaga</taxon>
    </lineage>
</organism>
<keyword evidence="4" id="KW-1185">Reference proteome</keyword>
<feature type="domain" description="Ig-like" evidence="2">
    <location>
        <begin position="1195"/>
        <end position="1276"/>
    </location>
</feature>
<dbReference type="InterPro" id="IPR044023">
    <property type="entry name" value="Ig_7"/>
</dbReference>
<feature type="compositionally biased region" description="Polar residues" evidence="1">
    <location>
        <begin position="599"/>
        <end position="610"/>
    </location>
</feature>
<protein>
    <submittedName>
        <fullName evidence="3">Gliding motility-associated C-terminal domain-containing protein</fullName>
    </submittedName>
</protein>
<dbReference type="RefSeq" id="WP_314000959.1">
    <property type="nucleotide sequence ID" value="NZ_JASJOT010000021.1"/>
</dbReference>
<evidence type="ECO:0000259" key="2">
    <source>
        <dbReference type="Pfam" id="PF19081"/>
    </source>
</evidence>
<proteinExistence type="predicted"/>
<sequence>MIIQLNYSDNKTTLHVSTAMVLACKKIPRYLRSVSLLCILFISSISIINAQCPDFTIPSPLCAGGNCAGGTLITPGLDTAGISGYIWYVTPPSGDKDTLYSKDLVYSFGVAGLYKISLSVIRGTDTLRCSEKDANAVEGVAEFSIKPDNNLGEQDEEICKGSSITFSAGFDSGGSLPNGAKYLWSTGDSTATITVDSAGCYSVTITDPATGCSRTNKVNLKLYKPTPDDPQKKKEISRWYFGNGSGVIFYNISDPEATSGSINTPEGTSAVSDASGKFLFYTDGRNVYDKTGAPMTDLGGNDVIANNGLHGGENSTQATLIVAQPGCSDCDPVYYVFTTSDISSTGSLLEYSIVDMRRNGGLGQVTKKNVRLFNSSTERLASIKSTDTSSTAVATTWIVTHDFNTSTFRVYPLTASGLGSPKTYNVGNVNGPNTENGEGYMKVYEDKVVIVIPGANGEENIVQVFPFDSSTGEVKAPPITLTLGIAPPKAYGVEIVGDSTLYVSLAGSGLDSSRIVGFNLGSGVDSLVQKTMRSIYATTSFTIGALQLDPTGQRLYVAQEGQTSLGEITGPTTLKSAGYTTSSITLTSTSGLGLPNTGPPQNDGTTEQSFSISSIPCTLENTPVVISFQAHPDRAGGDVTKSSYAWTFTTKDGSTLIQTIPDMGFGKNDSVSVTFPGPGQYKAALTITNDCLSEVIDPQDFTIPLQPPPTNMRDTSVCAGTVVRLDPYRNVPGPSGTVTYTWITPAKDTIPGTAGVATFDATLPGVYTVIVSTGLCSVTDSMRVSYSSIDVNLGNDTLLCSQSTLVLNAGNPGAKYEWYQLGDPQVKSTTQTYSVTPTANVSYLVKVTDAVTGCTDSDTISIGVRKNPNVTIATTPSSSCTSGDGAAELTTTDPDAGTYMYTWLDSNRNPLFPGGIGQITRIENRAPGTYYLVIMGPTICLTTIPFSIGDNSADAPQFTSNAPVQLTCDQTTGTLEVTPSTSNITSYQLATTDGFVVRSGGALTGMLTISGLSPGSYLLTGNYGGSGCTFSFTYEVKAAPGKPQVQGVGTVTDCQTAQLSATGTLTNVSFQWNRLDGTAITTSADGTATVTQSGTYILSATGSTSCVAKDTVVITLGSPGTASIANYTPVCEGGSVVLTANTSPAFDSYTWVRPDGTSVAGTQITATIPGEYKLRARNTATNCADSVLTMPFFDPTVPPTSIAPITVCAGTPIQNPAELTGSVRWYADAAKTQFLSDLLTYLSTLKTDTPGTTTYHVSQLSKDGCESSTTPVTVIIIEGPTVNLGNDTTVCAGNPVVLNATVSGTGVTYKWSTGATTPTITVSSAGTYSVEVKSGSCTISDEIKITYLAAPIVNIVRRQVPLCLDEGAQNATLDAGPGTNYAYVWTLAGSDVVLGTEQKLTVTQLGTYVVTVTNGSACPGRDTVRVVNICDPIMELPDVFSPNSDGTNDVLEVFSKYVGAFKIMIFNRWGEVVYTFETTNLYEAVINDAFPLWDGKYRGQDAPPGTYSWRAVYTSRYYPEGTPVERRGGILLIR</sequence>
<dbReference type="Pfam" id="PF13585">
    <property type="entry name" value="CHU_C"/>
    <property type="match status" value="1"/>
</dbReference>
<accession>A0ABT7CR91</accession>